<evidence type="ECO:0000313" key="5">
    <source>
        <dbReference type="EMBL" id="ABX44073.1"/>
    </source>
</evidence>
<dbReference type="Pfam" id="PF01230">
    <property type="entry name" value="HIT"/>
    <property type="match status" value="1"/>
</dbReference>
<evidence type="ECO:0000256" key="1">
    <source>
        <dbReference type="PIRSR" id="PIRSR601310-1"/>
    </source>
</evidence>
<feature type="short sequence motif" description="Histidine triad motif" evidence="2 3">
    <location>
        <begin position="99"/>
        <end position="103"/>
    </location>
</feature>
<dbReference type="InterPro" id="IPR011146">
    <property type="entry name" value="HIT-like"/>
</dbReference>
<accession>A9KK82</accession>
<dbReference type="InterPro" id="IPR039384">
    <property type="entry name" value="HINT"/>
</dbReference>
<dbReference type="InterPro" id="IPR036265">
    <property type="entry name" value="HIT-like_sf"/>
</dbReference>
<sequence>MSDNSCIFCKLASGEFQSATVYEDDLFRAILDISPASKGHTLLLPKKHAANLFELEEPEVSRALSVAKKLAIAIQKTLNCDGINILQNNGTAAGQSVFHFHIHLIPRYENDGVTIPWEALSYSNGEAAQLANKIHQNL</sequence>
<dbReference type="Proteomes" id="UP000000370">
    <property type="component" value="Chromosome"/>
</dbReference>
<reference evidence="6" key="1">
    <citation type="submission" date="2007-11" db="EMBL/GenBank/DDBJ databases">
        <title>Complete genome sequence of Clostridium phytofermentans ISDg.</title>
        <authorList>
            <person name="Leschine S.B."/>
            <person name="Warnick T.A."/>
            <person name="Blanchard J.L."/>
            <person name="Schnell D.J."/>
            <person name="Petit E.L."/>
            <person name="LaTouf W.G."/>
            <person name="Copeland A."/>
            <person name="Lucas S."/>
            <person name="Lapidus A."/>
            <person name="Barry K."/>
            <person name="Glavina del Rio T."/>
            <person name="Dalin E."/>
            <person name="Tice H."/>
            <person name="Pitluck S."/>
            <person name="Kiss H."/>
            <person name="Brettin T."/>
            <person name="Bruce D."/>
            <person name="Detter J.C."/>
            <person name="Han C."/>
            <person name="Kuske C."/>
            <person name="Schmutz J."/>
            <person name="Larimer F."/>
            <person name="Land M."/>
            <person name="Hauser L."/>
            <person name="Kyrpides N."/>
            <person name="Kim E.A."/>
            <person name="Richardson P."/>
        </authorList>
    </citation>
    <scope>NUCLEOTIDE SEQUENCE [LARGE SCALE GENOMIC DNA]</scope>
    <source>
        <strain evidence="6">ATCC 700394 / DSM 18823 / ISDg</strain>
    </source>
</reference>
<name>A9KK82_LACP7</name>
<evidence type="ECO:0000259" key="4">
    <source>
        <dbReference type="PROSITE" id="PS51084"/>
    </source>
</evidence>
<dbReference type="KEGG" id="cpy:Cphy_3726"/>
<evidence type="ECO:0000256" key="2">
    <source>
        <dbReference type="PIRSR" id="PIRSR601310-3"/>
    </source>
</evidence>
<dbReference type="PROSITE" id="PS00892">
    <property type="entry name" value="HIT_1"/>
    <property type="match status" value="1"/>
</dbReference>
<proteinExistence type="predicted"/>
<dbReference type="OrthoDB" id="9784774at2"/>
<protein>
    <submittedName>
        <fullName evidence="5">Histidine triad (HIT) protein</fullName>
    </submittedName>
</protein>
<dbReference type="PRINTS" id="PR00332">
    <property type="entry name" value="HISTRIAD"/>
</dbReference>
<dbReference type="Gene3D" id="3.30.428.10">
    <property type="entry name" value="HIT-like"/>
    <property type="match status" value="1"/>
</dbReference>
<dbReference type="PROSITE" id="PS51084">
    <property type="entry name" value="HIT_2"/>
    <property type="match status" value="1"/>
</dbReference>
<dbReference type="STRING" id="357809.Cphy_3726"/>
<dbReference type="CDD" id="cd01277">
    <property type="entry name" value="HINT_subgroup"/>
    <property type="match status" value="1"/>
</dbReference>
<dbReference type="RefSeq" id="WP_012201721.1">
    <property type="nucleotide sequence ID" value="NC_010001.1"/>
</dbReference>
<feature type="active site" description="Tele-AMP-histidine intermediate" evidence="1">
    <location>
        <position position="101"/>
    </location>
</feature>
<dbReference type="GO" id="GO:0003824">
    <property type="term" value="F:catalytic activity"/>
    <property type="evidence" value="ECO:0007669"/>
    <property type="project" value="InterPro"/>
</dbReference>
<dbReference type="PANTHER" id="PTHR46648">
    <property type="entry name" value="HIT FAMILY PROTEIN 1"/>
    <property type="match status" value="1"/>
</dbReference>
<organism evidence="5 6">
    <name type="scientific">Lachnoclostridium phytofermentans (strain ATCC 700394 / DSM 18823 / ISDg)</name>
    <name type="common">Clostridium phytofermentans</name>
    <dbReference type="NCBI Taxonomy" id="357809"/>
    <lineage>
        <taxon>Bacteria</taxon>
        <taxon>Bacillati</taxon>
        <taxon>Bacillota</taxon>
        <taxon>Clostridia</taxon>
        <taxon>Lachnospirales</taxon>
        <taxon>Lachnospiraceae</taxon>
    </lineage>
</organism>
<dbReference type="PANTHER" id="PTHR46648:SF1">
    <property type="entry name" value="ADENOSINE 5'-MONOPHOSPHORAMIDASE HNT1"/>
    <property type="match status" value="1"/>
</dbReference>
<dbReference type="GO" id="GO:0009117">
    <property type="term" value="P:nucleotide metabolic process"/>
    <property type="evidence" value="ECO:0007669"/>
    <property type="project" value="TreeGrafter"/>
</dbReference>
<evidence type="ECO:0000313" key="6">
    <source>
        <dbReference type="Proteomes" id="UP000000370"/>
    </source>
</evidence>
<dbReference type="AlphaFoldDB" id="A9KK82"/>
<dbReference type="InterPro" id="IPR001310">
    <property type="entry name" value="Histidine_triad_HIT"/>
</dbReference>
<gene>
    <name evidence="5" type="ordered locus">Cphy_3726</name>
</gene>
<evidence type="ECO:0000256" key="3">
    <source>
        <dbReference type="PROSITE-ProRule" id="PRU00464"/>
    </source>
</evidence>
<feature type="domain" description="HIT" evidence="4">
    <location>
        <begin position="7"/>
        <end position="114"/>
    </location>
</feature>
<dbReference type="SUPFAM" id="SSF54197">
    <property type="entry name" value="HIT-like"/>
    <property type="match status" value="1"/>
</dbReference>
<dbReference type="eggNOG" id="COG0537">
    <property type="taxonomic scope" value="Bacteria"/>
</dbReference>
<dbReference type="InterPro" id="IPR019808">
    <property type="entry name" value="Histidine_triad_CS"/>
</dbReference>
<dbReference type="EMBL" id="CP000885">
    <property type="protein sequence ID" value="ABX44073.1"/>
    <property type="molecule type" value="Genomic_DNA"/>
</dbReference>
<keyword evidence="6" id="KW-1185">Reference proteome</keyword>
<dbReference type="HOGENOM" id="CLU_056776_3_2_9"/>